<keyword evidence="5 8" id="KW-0658">Purine biosynthesis</keyword>
<dbReference type="FunFam" id="3.90.170.10:FF:000001">
    <property type="entry name" value="Adenylosuccinate synthetase"/>
    <property type="match status" value="1"/>
</dbReference>
<evidence type="ECO:0000256" key="1">
    <source>
        <dbReference type="ARBA" id="ARBA00011738"/>
    </source>
</evidence>
<dbReference type="UniPathway" id="UPA00075">
    <property type="reaction ID" value="UER00335"/>
</dbReference>
<dbReference type="AlphaFoldDB" id="A0A0F6W3L8"/>
<dbReference type="InterPro" id="IPR001114">
    <property type="entry name" value="Adenylosuccinate_synthetase"/>
</dbReference>
<keyword evidence="3 8" id="KW-0479">Metal-binding</keyword>
<feature type="binding site" evidence="8">
    <location>
        <position position="302"/>
    </location>
    <ligand>
        <name>GTP</name>
        <dbReference type="ChEBI" id="CHEBI:37565"/>
    </ligand>
</feature>
<feature type="binding site" description="in other chain" evidence="8">
    <location>
        <begin position="38"/>
        <end position="41"/>
    </location>
    <ligand>
        <name>IMP</name>
        <dbReference type="ChEBI" id="CHEBI:58053"/>
        <note>ligand shared between dimeric partners</note>
    </ligand>
</feature>
<keyword evidence="2 8" id="KW-0436">Ligase</keyword>
<name>A0A0F6W3L8_9BACT</name>
<organism evidence="11 12">
    <name type="scientific">Sandaracinus amylolyticus</name>
    <dbReference type="NCBI Taxonomy" id="927083"/>
    <lineage>
        <taxon>Bacteria</taxon>
        <taxon>Pseudomonadati</taxon>
        <taxon>Myxococcota</taxon>
        <taxon>Polyangia</taxon>
        <taxon>Polyangiales</taxon>
        <taxon>Sandaracinaceae</taxon>
        <taxon>Sandaracinus</taxon>
    </lineage>
</organism>
<dbReference type="InterPro" id="IPR027417">
    <property type="entry name" value="P-loop_NTPase"/>
</dbReference>
<dbReference type="PROSITE" id="PS00513">
    <property type="entry name" value="ADENYLOSUCCIN_SYN_2"/>
    <property type="match status" value="1"/>
</dbReference>
<dbReference type="EMBL" id="CP011125">
    <property type="protein sequence ID" value="AKF06446.1"/>
    <property type="molecule type" value="Genomic_DNA"/>
</dbReference>
<evidence type="ECO:0000256" key="3">
    <source>
        <dbReference type="ARBA" id="ARBA00022723"/>
    </source>
</evidence>
<feature type="binding site" evidence="8">
    <location>
        <begin position="408"/>
        <end position="410"/>
    </location>
    <ligand>
        <name>GTP</name>
        <dbReference type="ChEBI" id="CHEBI:37565"/>
    </ligand>
</feature>
<dbReference type="GO" id="GO:0044208">
    <property type="term" value="P:'de novo' AMP biosynthetic process"/>
    <property type="evidence" value="ECO:0007669"/>
    <property type="project" value="UniProtKB-UniRule"/>
</dbReference>
<feature type="binding site" evidence="8">
    <location>
        <begin position="40"/>
        <end position="42"/>
    </location>
    <ligand>
        <name>GTP</name>
        <dbReference type="ChEBI" id="CHEBI:37565"/>
    </ligand>
</feature>
<comment type="function">
    <text evidence="8">Plays an important role in the de novo pathway of purine nucleotide biosynthesis. Catalyzes the first committed step in the biosynthesis of AMP from IMP.</text>
</comment>
<dbReference type="EC" id="6.3.4.4" evidence="8 10"/>
<proteinExistence type="inferred from homology"/>
<dbReference type="STRING" id="927083.DB32_003595"/>
<comment type="subunit">
    <text evidence="1 8">Homodimer.</text>
</comment>
<dbReference type="Gene3D" id="3.40.440.10">
    <property type="entry name" value="Adenylosuccinate Synthetase, subunit A, domain 1"/>
    <property type="match status" value="1"/>
</dbReference>
<evidence type="ECO:0000313" key="12">
    <source>
        <dbReference type="Proteomes" id="UP000034883"/>
    </source>
</evidence>
<evidence type="ECO:0000313" key="11">
    <source>
        <dbReference type="EMBL" id="AKF06446.1"/>
    </source>
</evidence>
<dbReference type="Gene3D" id="3.90.170.10">
    <property type="entry name" value="Adenylosuccinate Synthetase, subunit A, domain 3"/>
    <property type="match status" value="1"/>
</dbReference>
<evidence type="ECO:0000256" key="10">
    <source>
        <dbReference type="RuleBase" id="RU000520"/>
    </source>
</evidence>
<evidence type="ECO:0000256" key="2">
    <source>
        <dbReference type="ARBA" id="ARBA00022598"/>
    </source>
</evidence>
<dbReference type="InterPro" id="IPR042110">
    <property type="entry name" value="Adenylosuccinate_synth_dom2"/>
</dbReference>
<dbReference type="GO" id="GO:0005737">
    <property type="term" value="C:cytoplasm"/>
    <property type="evidence" value="ECO:0007669"/>
    <property type="project" value="UniProtKB-SubCell"/>
</dbReference>
<reference evidence="11 12" key="1">
    <citation type="submission" date="2015-03" db="EMBL/GenBank/DDBJ databases">
        <title>Genome assembly of Sandaracinus amylolyticus DSM 53668.</title>
        <authorList>
            <person name="Sharma G."/>
            <person name="Subramanian S."/>
        </authorList>
    </citation>
    <scope>NUCLEOTIDE SEQUENCE [LARGE SCALE GENOMIC DNA]</scope>
    <source>
        <strain evidence="11 12">DSM 53668</strain>
    </source>
</reference>
<comment type="cofactor">
    <cofactor evidence="8">
        <name>Mg(2+)</name>
        <dbReference type="ChEBI" id="CHEBI:18420"/>
    </cofactor>
    <text evidence="8">Binds 1 Mg(2+) ion per subunit.</text>
</comment>
<accession>A0A0F6W3L8</accession>
<gene>
    <name evidence="8" type="primary">purA</name>
    <name evidence="11" type="ORF">DB32_003595</name>
</gene>
<evidence type="ECO:0000256" key="4">
    <source>
        <dbReference type="ARBA" id="ARBA00022741"/>
    </source>
</evidence>
<dbReference type="HAMAP" id="MF_00011">
    <property type="entry name" value="Adenylosucc_synth"/>
    <property type="match status" value="1"/>
</dbReference>
<dbReference type="NCBIfam" id="TIGR00184">
    <property type="entry name" value="purA"/>
    <property type="match status" value="1"/>
</dbReference>
<dbReference type="Proteomes" id="UP000034883">
    <property type="component" value="Chromosome"/>
</dbReference>
<evidence type="ECO:0000256" key="7">
    <source>
        <dbReference type="ARBA" id="ARBA00023134"/>
    </source>
</evidence>
<evidence type="ECO:0000256" key="5">
    <source>
        <dbReference type="ARBA" id="ARBA00022755"/>
    </source>
</evidence>
<dbReference type="Gene3D" id="1.10.300.10">
    <property type="entry name" value="Adenylosuccinate Synthetase, subunit A, domain 2"/>
    <property type="match status" value="1"/>
</dbReference>
<dbReference type="InterPro" id="IPR042109">
    <property type="entry name" value="Adenylosuccinate_synth_dom1"/>
</dbReference>
<feature type="binding site" evidence="8">
    <location>
        <position position="141"/>
    </location>
    <ligand>
        <name>IMP</name>
        <dbReference type="ChEBI" id="CHEBI:58053"/>
        <note>ligand shared between dimeric partners</note>
    </ligand>
</feature>
<protein>
    <recommendedName>
        <fullName evidence="8 10">Adenylosuccinate synthetase</fullName>
        <shortName evidence="8">AMPSase</shortName>
        <shortName evidence="8">AdSS</shortName>
        <ecNumber evidence="8 10">6.3.4.4</ecNumber>
    </recommendedName>
    <alternativeName>
        <fullName evidence="8">IMP--aspartate ligase</fullName>
    </alternativeName>
</protein>
<evidence type="ECO:0000256" key="9">
    <source>
        <dbReference type="PROSITE-ProRule" id="PRU10134"/>
    </source>
</evidence>
<feature type="binding site" description="in other chain" evidence="8">
    <location>
        <position position="127"/>
    </location>
    <ligand>
        <name>IMP</name>
        <dbReference type="ChEBI" id="CHEBI:58053"/>
        <note>ligand shared between dimeric partners</note>
    </ligand>
</feature>
<feature type="binding site" evidence="8">
    <location>
        <begin position="296"/>
        <end position="302"/>
    </location>
    <ligand>
        <name>substrate</name>
    </ligand>
</feature>
<dbReference type="KEGG" id="samy:DB32_003595"/>
<dbReference type="InterPro" id="IPR042111">
    <property type="entry name" value="Adenylosuccinate_synth_dom3"/>
</dbReference>
<dbReference type="NCBIfam" id="NF002223">
    <property type="entry name" value="PRK01117.1"/>
    <property type="match status" value="1"/>
</dbReference>
<dbReference type="CDD" id="cd03108">
    <property type="entry name" value="AdSS"/>
    <property type="match status" value="1"/>
</dbReference>
<dbReference type="GO" id="GO:0046040">
    <property type="term" value="P:IMP metabolic process"/>
    <property type="evidence" value="ECO:0007669"/>
    <property type="project" value="TreeGrafter"/>
</dbReference>
<dbReference type="FunFam" id="1.10.300.10:FF:000001">
    <property type="entry name" value="Adenylosuccinate synthetase"/>
    <property type="match status" value="1"/>
</dbReference>
<feature type="binding site" description="in other chain" evidence="8">
    <location>
        <begin position="13"/>
        <end position="16"/>
    </location>
    <ligand>
        <name>IMP</name>
        <dbReference type="ChEBI" id="CHEBI:58053"/>
        <note>ligand shared between dimeric partners</note>
    </ligand>
</feature>
<keyword evidence="12" id="KW-1185">Reference proteome</keyword>
<sequence>MAMVVVVGAQWGDEGKGKVVDRLTAQADVVVRYGGGANAGHTLVVGGEKVVLRLIPSGALHAKAKCVLGPGVVIDPEVLVQEIATLRARGLFGEGRLLISDRAHVVLPHHATIDTLRESGPGAIGTTKRGIGPAYEDKAGRRGIRMADLLDAARFRERLEANLEAWRPVIVALGGEMPAIDEIVKRYGELAKELGPHVGDASAALAEAREQGKHVLLEGAQGTMLDLDHGTFPFVTSSTVISGGACAGAGIAPTHIDRVMGITKAYTTRVGGGPFPTELHGEAGEALRKAGNEYGAVTGRPRRCGWLDIAVLRHAVRVNGISELAVTKLDVLSGLPKIALGVAYELDGKRIDFPPPNRLADVTPIYEELEGWSGDLSTCRTLGELPASVRTYVRRIEELTGARVTMLGVGADRDCTIETDTPFRPR</sequence>
<dbReference type="GO" id="GO:0000287">
    <property type="term" value="F:magnesium ion binding"/>
    <property type="evidence" value="ECO:0007669"/>
    <property type="project" value="UniProtKB-UniRule"/>
</dbReference>
<keyword evidence="6 8" id="KW-0460">Magnesium</keyword>
<feature type="binding site" evidence="8">
    <location>
        <position position="13"/>
    </location>
    <ligand>
        <name>Mg(2+)</name>
        <dbReference type="ChEBI" id="CHEBI:18420"/>
    </ligand>
</feature>
<feature type="binding site" evidence="8">
    <location>
        <position position="40"/>
    </location>
    <ligand>
        <name>Mg(2+)</name>
        <dbReference type="ChEBI" id="CHEBI:18420"/>
    </ligand>
</feature>
<feature type="active site" description="Proton acceptor" evidence="8">
    <location>
        <position position="13"/>
    </location>
</feature>
<dbReference type="InterPro" id="IPR018220">
    <property type="entry name" value="Adenylosuccin_syn_GTP-bd"/>
</dbReference>
<comment type="subcellular location">
    <subcellularLocation>
        <location evidence="8">Cytoplasm</location>
    </subcellularLocation>
</comment>
<dbReference type="GO" id="GO:0005525">
    <property type="term" value="F:GTP binding"/>
    <property type="evidence" value="ECO:0007669"/>
    <property type="project" value="UniProtKB-UniRule"/>
</dbReference>
<comment type="catalytic activity">
    <reaction evidence="8 10">
        <text>IMP + L-aspartate + GTP = N(6)-(1,2-dicarboxyethyl)-AMP + GDP + phosphate + 2 H(+)</text>
        <dbReference type="Rhea" id="RHEA:15753"/>
        <dbReference type="ChEBI" id="CHEBI:15378"/>
        <dbReference type="ChEBI" id="CHEBI:29991"/>
        <dbReference type="ChEBI" id="CHEBI:37565"/>
        <dbReference type="ChEBI" id="CHEBI:43474"/>
        <dbReference type="ChEBI" id="CHEBI:57567"/>
        <dbReference type="ChEBI" id="CHEBI:58053"/>
        <dbReference type="ChEBI" id="CHEBI:58189"/>
        <dbReference type="EC" id="6.3.4.4"/>
    </reaction>
</comment>
<feature type="binding site" evidence="8">
    <location>
        <begin position="12"/>
        <end position="18"/>
    </location>
    <ligand>
        <name>GTP</name>
        <dbReference type="ChEBI" id="CHEBI:37565"/>
    </ligand>
</feature>
<keyword evidence="7 8" id="KW-0342">GTP-binding</keyword>
<feature type="binding site" description="in other chain" evidence="8">
    <location>
        <position position="236"/>
    </location>
    <ligand>
        <name>IMP</name>
        <dbReference type="ChEBI" id="CHEBI:58053"/>
        <note>ligand shared between dimeric partners</note>
    </ligand>
</feature>
<keyword evidence="4 8" id="KW-0547">Nucleotide-binding</keyword>
<comment type="pathway">
    <text evidence="8 10">Purine metabolism; AMP biosynthesis via de novo pathway; AMP from IMP: step 1/2.</text>
</comment>
<feature type="binding site" evidence="8">
    <location>
        <begin position="328"/>
        <end position="330"/>
    </location>
    <ligand>
        <name>GTP</name>
        <dbReference type="ChEBI" id="CHEBI:37565"/>
    </ligand>
</feature>
<comment type="similarity">
    <text evidence="8 10">Belongs to the adenylosuccinate synthetase family.</text>
</comment>
<dbReference type="PANTHER" id="PTHR11846">
    <property type="entry name" value="ADENYLOSUCCINATE SYNTHETASE"/>
    <property type="match status" value="1"/>
</dbReference>
<dbReference type="SUPFAM" id="SSF52540">
    <property type="entry name" value="P-loop containing nucleoside triphosphate hydrolases"/>
    <property type="match status" value="1"/>
</dbReference>
<feature type="active site" evidence="9">
    <location>
        <position position="138"/>
    </location>
</feature>
<dbReference type="Pfam" id="PF00709">
    <property type="entry name" value="Adenylsucc_synt"/>
    <property type="match status" value="1"/>
</dbReference>
<feature type="binding site" description="in other chain" evidence="8">
    <location>
        <position position="221"/>
    </location>
    <ligand>
        <name>IMP</name>
        <dbReference type="ChEBI" id="CHEBI:58053"/>
        <note>ligand shared between dimeric partners</note>
    </ligand>
</feature>
<evidence type="ECO:0000256" key="6">
    <source>
        <dbReference type="ARBA" id="ARBA00022842"/>
    </source>
</evidence>
<keyword evidence="8" id="KW-0963">Cytoplasm</keyword>
<feature type="active site" description="Proton donor" evidence="8">
    <location>
        <position position="41"/>
    </location>
</feature>
<feature type="binding site" description="in other chain" evidence="8">
    <location>
        <position position="300"/>
    </location>
    <ligand>
        <name>IMP</name>
        <dbReference type="ChEBI" id="CHEBI:58053"/>
        <note>ligand shared between dimeric partners</note>
    </ligand>
</feature>
<evidence type="ECO:0000256" key="8">
    <source>
        <dbReference type="HAMAP-Rule" id="MF_00011"/>
    </source>
</evidence>
<dbReference type="RefSeq" id="WP_053233619.1">
    <property type="nucleotide sequence ID" value="NZ_CP011125.1"/>
</dbReference>
<dbReference type="PROSITE" id="PS01266">
    <property type="entry name" value="ADENYLOSUCCIN_SYN_1"/>
    <property type="match status" value="1"/>
</dbReference>
<dbReference type="PANTHER" id="PTHR11846:SF0">
    <property type="entry name" value="ADENYLOSUCCINATE SYNTHETASE"/>
    <property type="match status" value="1"/>
</dbReference>
<dbReference type="OrthoDB" id="9807553at2"/>
<dbReference type="SMART" id="SM00788">
    <property type="entry name" value="Adenylsucc_synt"/>
    <property type="match status" value="1"/>
</dbReference>
<dbReference type="GO" id="GO:0004019">
    <property type="term" value="F:adenylosuccinate synthase activity"/>
    <property type="evidence" value="ECO:0007669"/>
    <property type="project" value="UniProtKB-UniRule"/>
</dbReference>
<dbReference type="InterPro" id="IPR033128">
    <property type="entry name" value="Adenylosuccin_syn_Lys_AS"/>
</dbReference>